<feature type="compositionally biased region" description="Low complexity" evidence="1">
    <location>
        <begin position="182"/>
        <end position="195"/>
    </location>
</feature>
<gene>
    <name evidence="3" type="ORF">TH66_14085</name>
    <name evidence="4" type="ORF">TR74_04540</name>
</gene>
<feature type="transmembrane region" description="Helical" evidence="2">
    <location>
        <begin position="80"/>
        <end position="99"/>
    </location>
</feature>
<reference evidence="5" key="1">
    <citation type="submission" date="2015-02" db="EMBL/GenBank/DDBJ databases">
        <title>Physiological reanalysis, assessment of diazotrophy, and genome sequences of multiple isolates of Streptomyces thermoautotrophicus.</title>
        <authorList>
            <person name="MacKellar D.C."/>
            <person name="Lieber L."/>
            <person name="Norman J."/>
            <person name="Bolger A."/>
            <person name="Tobin C."/>
            <person name="Murray J.W."/>
            <person name="Friesen M."/>
            <person name="Prell J."/>
        </authorList>
    </citation>
    <scope>NUCLEOTIDE SEQUENCE [LARGE SCALE GENOMIC DNA]</scope>
    <source>
        <strain evidence="5">UBT1</strain>
    </source>
</reference>
<dbReference type="Proteomes" id="UP000070659">
    <property type="component" value="Unassembled WGS sequence"/>
</dbReference>
<accession>A0A132NKQ4</accession>
<dbReference type="Pfam" id="PF10935">
    <property type="entry name" value="DUF2637"/>
    <property type="match status" value="1"/>
</dbReference>
<name>A0A132NKQ4_9ACTN</name>
<evidence type="ECO:0000256" key="1">
    <source>
        <dbReference type="SAM" id="MobiDB-lite"/>
    </source>
</evidence>
<dbReference type="Proteomes" id="UP000070598">
    <property type="component" value="Unassembled WGS sequence"/>
</dbReference>
<dbReference type="EMBL" id="JYIJ01000018">
    <property type="protein sequence ID" value="KWX00070.1"/>
    <property type="molecule type" value="Genomic_DNA"/>
</dbReference>
<feature type="compositionally biased region" description="Pro residues" evidence="1">
    <location>
        <begin position="164"/>
        <end position="181"/>
    </location>
</feature>
<feature type="transmembrane region" description="Helical" evidence="2">
    <location>
        <begin position="105"/>
        <end position="126"/>
    </location>
</feature>
<sequence length="250" mass="25941">MSRVRRLLAAVVDVGPLVALAGIAGAGSFTHIKTTAAEHGQDGWMAWAVAICIDLMAVMAGREIRRDKKLGRTPRNRLRLSWPLVVLVASIGLSLAANLEQAGPGPWGKVVAAVPAGAFLIAVSLIERRGTRQPADPDPEPARVVVERAPADREVPPAETPAIEPVPAPVDPEPAPTPAPAAQPAAASPAPAEGPAAHPLLAFARRVAEEHRARHGTDITPAALGVRLRVSSTVAADLLRQLGTPAPQTA</sequence>
<keyword evidence="2" id="KW-0812">Transmembrane</keyword>
<dbReference type="PATRIC" id="fig|1469144.8.peg.1804"/>
<evidence type="ECO:0008006" key="7">
    <source>
        <dbReference type="Google" id="ProtNLM"/>
    </source>
</evidence>
<dbReference type="RefSeq" id="WP_067070626.1">
    <property type="nucleotide sequence ID" value="NZ_JYIJ01000018.1"/>
</dbReference>
<evidence type="ECO:0000313" key="4">
    <source>
        <dbReference type="EMBL" id="KWX10282.1"/>
    </source>
</evidence>
<feature type="transmembrane region" description="Helical" evidence="2">
    <location>
        <begin position="44"/>
        <end position="60"/>
    </location>
</feature>
<dbReference type="AlphaFoldDB" id="A0A132NKQ4"/>
<keyword evidence="2" id="KW-0472">Membrane</keyword>
<reference evidence="4 6" key="2">
    <citation type="submission" date="2015-02" db="EMBL/GenBank/DDBJ databases">
        <title>Physiological reanalysis, assessment of diazotrophy, and genome sequences of multiple isolates of Streptomyces thermoautotrophicus.</title>
        <authorList>
            <person name="MacKellar D.C."/>
            <person name="Lieber L."/>
            <person name="Norman J."/>
            <person name="Bolger A."/>
            <person name="Tobin C."/>
            <person name="Murray J.W."/>
            <person name="Prell J."/>
        </authorList>
    </citation>
    <scope>NUCLEOTIDE SEQUENCE [LARGE SCALE GENOMIC DNA]</scope>
    <source>
        <strain evidence="4 6">UBT1</strain>
    </source>
</reference>
<keyword evidence="2" id="KW-1133">Transmembrane helix</keyword>
<protein>
    <recommendedName>
        <fullName evidence="7">DUF2637 domain-containing protein</fullName>
    </recommendedName>
</protein>
<comment type="caution">
    <text evidence="4">The sequence shown here is derived from an EMBL/GenBank/DDBJ whole genome shotgun (WGS) entry which is preliminary data.</text>
</comment>
<evidence type="ECO:0000313" key="3">
    <source>
        <dbReference type="EMBL" id="KWX00070.1"/>
    </source>
</evidence>
<proteinExistence type="predicted"/>
<organism evidence="4 5">
    <name type="scientific">Carbonactinospora thermoautotrophica</name>
    <dbReference type="NCBI Taxonomy" id="1469144"/>
    <lineage>
        <taxon>Bacteria</taxon>
        <taxon>Bacillati</taxon>
        <taxon>Actinomycetota</taxon>
        <taxon>Actinomycetes</taxon>
        <taxon>Kitasatosporales</taxon>
        <taxon>Carbonactinosporaceae</taxon>
        <taxon>Carbonactinospora</taxon>
    </lineage>
</organism>
<dbReference type="EMBL" id="JYIK01000549">
    <property type="protein sequence ID" value="KWX10282.1"/>
    <property type="molecule type" value="Genomic_DNA"/>
</dbReference>
<feature type="region of interest" description="Disordered" evidence="1">
    <location>
        <begin position="148"/>
        <end position="195"/>
    </location>
</feature>
<feature type="transmembrane region" description="Helical" evidence="2">
    <location>
        <begin position="7"/>
        <end position="32"/>
    </location>
</feature>
<dbReference type="InterPro" id="IPR021235">
    <property type="entry name" value="DUF2637"/>
</dbReference>
<evidence type="ECO:0000313" key="5">
    <source>
        <dbReference type="Proteomes" id="UP000070598"/>
    </source>
</evidence>
<evidence type="ECO:0000313" key="6">
    <source>
        <dbReference type="Proteomes" id="UP000070659"/>
    </source>
</evidence>
<evidence type="ECO:0000256" key="2">
    <source>
        <dbReference type="SAM" id="Phobius"/>
    </source>
</evidence>